<evidence type="ECO:0000256" key="3">
    <source>
        <dbReference type="ARBA" id="ARBA00023002"/>
    </source>
</evidence>
<dbReference type="RefSeq" id="WP_011142799.1">
    <property type="nucleotide sequence ID" value="NC_005125.1"/>
</dbReference>
<dbReference type="STRING" id="251221.gene:10760308"/>
<dbReference type="GO" id="GO:0006099">
    <property type="term" value="P:tricarboxylic acid cycle"/>
    <property type="evidence" value="ECO:0000318"/>
    <property type="project" value="GO_Central"/>
</dbReference>
<dbReference type="PATRIC" id="fig|251221.4.peg.2834"/>
<name>Q7NGT3_GLOVI</name>
<dbReference type="AlphaFoldDB" id="Q7NGT3"/>
<dbReference type="EMBL" id="BA000045">
    <property type="protein sequence ID" value="BAC90746.1"/>
    <property type="molecule type" value="Genomic_DNA"/>
</dbReference>
<dbReference type="Pfam" id="PF00171">
    <property type="entry name" value="Aldedh"/>
    <property type="match status" value="1"/>
</dbReference>
<dbReference type="HOGENOM" id="CLU_005391_1_0_3"/>
<dbReference type="KEGG" id="gvi:gll2805"/>
<dbReference type="FunFam" id="3.40.309.10:FF:000010">
    <property type="entry name" value="Gamma-aminobutyraldehyde dehydrogenase"/>
    <property type="match status" value="1"/>
</dbReference>
<organism evidence="5 6">
    <name type="scientific">Gloeobacter violaceus (strain ATCC 29082 / PCC 7421)</name>
    <dbReference type="NCBI Taxonomy" id="251221"/>
    <lineage>
        <taxon>Bacteria</taxon>
        <taxon>Bacillati</taxon>
        <taxon>Cyanobacteriota</taxon>
        <taxon>Cyanophyceae</taxon>
        <taxon>Gloeobacterales</taxon>
        <taxon>Gloeobacteraceae</taxon>
        <taxon>Gloeobacter</taxon>
    </lineage>
</organism>
<evidence type="ECO:0000256" key="1">
    <source>
        <dbReference type="ARBA" id="ARBA00009986"/>
    </source>
</evidence>
<dbReference type="PROSITE" id="PS00070">
    <property type="entry name" value="ALDEHYDE_DEHYDR_CYS"/>
    <property type="match status" value="1"/>
</dbReference>
<dbReference type="InterPro" id="IPR016162">
    <property type="entry name" value="Ald_DH_N"/>
</dbReference>
<evidence type="ECO:0000313" key="5">
    <source>
        <dbReference type="EMBL" id="BAC90746.1"/>
    </source>
</evidence>
<dbReference type="InterPro" id="IPR015590">
    <property type="entry name" value="Aldehyde_DH_dom"/>
</dbReference>
<dbReference type="InterPro" id="IPR047110">
    <property type="entry name" value="GABD/Sad-like"/>
</dbReference>
<dbReference type="InterPro" id="IPR016163">
    <property type="entry name" value="Ald_DH_C"/>
</dbReference>
<dbReference type="InterPro" id="IPR016160">
    <property type="entry name" value="Ald_DH_CS_CYS"/>
</dbReference>
<dbReference type="SUPFAM" id="SSF53720">
    <property type="entry name" value="ALDH-like"/>
    <property type="match status" value="1"/>
</dbReference>
<evidence type="ECO:0000256" key="2">
    <source>
        <dbReference type="ARBA" id="ARBA00022857"/>
    </source>
</evidence>
<dbReference type="GO" id="GO:0004777">
    <property type="term" value="F:succinate-semialdehyde dehydrogenase (NAD+) activity"/>
    <property type="evidence" value="ECO:0000318"/>
    <property type="project" value="GO_Central"/>
</dbReference>
<dbReference type="PhylomeDB" id="Q7NGT3"/>
<keyword evidence="2" id="KW-0521">NADP</keyword>
<keyword evidence="6" id="KW-1185">Reference proteome</keyword>
<comment type="similarity">
    <text evidence="1">Belongs to the aldehyde dehydrogenase family.</text>
</comment>
<dbReference type="CDD" id="cd07100">
    <property type="entry name" value="ALDH_SSADH1_GabD1"/>
    <property type="match status" value="1"/>
</dbReference>
<feature type="domain" description="Aldehyde dehydrogenase" evidence="4">
    <location>
        <begin position="8"/>
        <end position="459"/>
    </location>
</feature>
<sequence length="462" mass="48978">MAQTQSPSRPIASVNPATGQTLKTFAPLDDAEIEQKLALASRAFACHRHTPLAERARRLQAAADVLTTGRERYARLMSAEMGKTLASALAEVDKCALVCRFYAEHGAGFLADVPVVTDATRSFVRYQPLGPVLAVMPWNFPFWQVFRFAAPALMAGNVGLLKHASNVPQCALAIEAIFLEAGFAPGCFQTLLVGAERTADLIADVRVVAVTLTGSEPAGRSVASQAGNHLKKCVLELGGSDPFVVLESADIQKAAQTAVTARLINNGQSCIAAKRFIVAEAVADTFEKLLVERFAALKVGDPLDPATDVGPLATPTILKTLDTQVHDSVSRGARVLIGGKALPGPGNFYAPTILADIPPDSPAYGEELFGPVAALFRVPGLDAAIRLANDTAFGLGASAWSTDPAEIDRLAEEIEAGSVFINGMVKSDPRLPFGGTKLSGYGRELSREGMLEFVNIKTVWEL</sequence>
<dbReference type="PANTHER" id="PTHR43217:SF1">
    <property type="entry name" value="SUCCINATE SEMIALDEHYDE DEHYDROGENASE [NAD(P)+] SAD"/>
    <property type="match status" value="1"/>
</dbReference>
<dbReference type="Gene3D" id="3.40.309.10">
    <property type="entry name" value="Aldehyde Dehydrogenase, Chain A, domain 2"/>
    <property type="match status" value="1"/>
</dbReference>
<dbReference type="Gene3D" id="3.40.605.10">
    <property type="entry name" value="Aldehyde Dehydrogenase, Chain A, domain 1"/>
    <property type="match status" value="1"/>
</dbReference>
<dbReference type="InParanoid" id="Q7NGT3"/>
<reference evidence="5 6" key="2">
    <citation type="journal article" date="2003" name="DNA Res.">
        <title>Complete genome structure of Gloeobacter violaceus PCC 7421, a cyanobacterium that lacks thylakoids (supplement).</title>
        <authorList>
            <person name="Nakamura Y."/>
            <person name="Kaneko T."/>
            <person name="Sato S."/>
            <person name="Mimuro M."/>
            <person name="Miyashita H."/>
            <person name="Tsuchiya T."/>
            <person name="Sasamoto S."/>
            <person name="Watanabe A."/>
            <person name="Kawashima K."/>
            <person name="Kishida Y."/>
            <person name="Kiyokawa C."/>
            <person name="Kohara M."/>
            <person name="Matsumoto M."/>
            <person name="Matsuno A."/>
            <person name="Nakazaki N."/>
            <person name="Shimpo S."/>
            <person name="Takeuchi C."/>
            <person name="Yamada M."/>
            <person name="Tabata S."/>
        </authorList>
    </citation>
    <scope>NUCLEOTIDE SEQUENCE [LARGE SCALE GENOMIC DNA]</scope>
    <source>
        <strain evidence="6">ATCC 29082 / PCC 7421</strain>
    </source>
</reference>
<dbReference type="FunFam" id="3.40.605.10:FF:000012">
    <property type="entry name" value="NAD-dependent succinate-semialdehyde dehydrogenase"/>
    <property type="match status" value="1"/>
</dbReference>
<keyword evidence="3" id="KW-0560">Oxidoreductase</keyword>
<protein>
    <submittedName>
        <fullName evidence="5">Succinate-semialdehyde dehydrogenase</fullName>
    </submittedName>
</protein>
<dbReference type="InterPro" id="IPR044148">
    <property type="entry name" value="ALDH_GabD1-like"/>
</dbReference>
<dbReference type="FunCoup" id="Q7NGT3">
    <property type="interactions" value="9"/>
</dbReference>
<dbReference type="eggNOG" id="COG1012">
    <property type="taxonomic scope" value="Bacteria"/>
</dbReference>
<proteinExistence type="inferred from homology"/>
<dbReference type="InterPro" id="IPR016161">
    <property type="entry name" value="Ald_DH/histidinol_DH"/>
</dbReference>
<gene>
    <name evidence="5" type="ordered locus">gll2805</name>
</gene>
<dbReference type="GO" id="GO:0004030">
    <property type="term" value="F:aldehyde dehydrogenase [NAD(P)+] activity"/>
    <property type="evidence" value="ECO:0007669"/>
    <property type="project" value="InterPro"/>
</dbReference>
<dbReference type="OrthoDB" id="548310at2"/>
<dbReference type="PANTHER" id="PTHR43217">
    <property type="entry name" value="SUCCINATE SEMIALDEHYDE DEHYDROGENASE [NAD(P)+] SAD"/>
    <property type="match status" value="1"/>
</dbReference>
<evidence type="ECO:0000259" key="4">
    <source>
        <dbReference type="Pfam" id="PF00171"/>
    </source>
</evidence>
<dbReference type="Proteomes" id="UP000000557">
    <property type="component" value="Chromosome"/>
</dbReference>
<reference evidence="5 6" key="1">
    <citation type="journal article" date="2003" name="DNA Res.">
        <title>Complete genome structure of Gloeobacter violaceus PCC 7421, a cyanobacterium that lacks thylakoids.</title>
        <authorList>
            <person name="Nakamura Y."/>
            <person name="Kaneko T."/>
            <person name="Sato S."/>
            <person name="Mimuro M."/>
            <person name="Miyashita H."/>
            <person name="Tsuchiya T."/>
            <person name="Sasamoto S."/>
            <person name="Watanabe A."/>
            <person name="Kawashima K."/>
            <person name="Kishida Y."/>
            <person name="Kiyokawa C."/>
            <person name="Kohara M."/>
            <person name="Matsumoto M."/>
            <person name="Matsuno A."/>
            <person name="Nakazaki N."/>
            <person name="Shimpo S."/>
            <person name="Takeuchi C."/>
            <person name="Yamada M."/>
            <person name="Tabata S."/>
        </authorList>
    </citation>
    <scope>NUCLEOTIDE SEQUENCE [LARGE SCALE GENOMIC DNA]</scope>
    <source>
        <strain evidence="6">ATCC 29082 / PCC 7421</strain>
    </source>
</reference>
<accession>Q7NGT3</accession>
<dbReference type="EnsemblBacteria" id="BAC90746">
    <property type="protein sequence ID" value="BAC90746"/>
    <property type="gene ID" value="BAC90746"/>
</dbReference>
<evidence type="ECO:0000313" key="6">
    <source>
        <dbReference type="Proteomes" id="UP000000557"/>
    </source>
</evidence>